<dbReference type="Proteomes" id="UP000029714">
    <property type="component" value="Unassembled WGS sequence"/>
</dbReference>
<sequence length="219" mass="23412">MKKLLINGTLALALSASLVQVAWARAFVGIDAGYDSAFPKLDNGLAKESYQNFTKYSIDGWNVGLNVGGEWFFGGSGYVGLRTFLQLGYGQGYFHGVTLNIIDVNLNLDLLANFYNSGSFSVGAFLGVGAGINTAARDLAGQSIMLGLNIPIYGRAGFTFGLGEHSRVDITASLPILSYNMIGFAGGGMSAEDLADMFRYGIVGAYNPIRFNVGYKFIF</sequence>
<evidence type="ECO:0000313" key="5">
    <source>
        <dbReference type="Proteomes" id="UP000477070"/>
    </source>
</evidence>
<feature type="chain" id="PRO_5036063095" evidence="1">
    <location>
        <begin position="25"/>
        <end position="219"/>
    </location>
</feature>
<reference evidence="3 4" key="2">
    <citation type="journal article" date="2016" name="Infect. Immun.">
        <title>Helicobacter saguini, a Novel Helicobacter Isolated from Cotton-Top Tamarins with Ulcerative Colitis, Has Proinflammatory Properties and Induces Typhlocolitis and Dysplasia in Gnotobiotic IL-10-/- Mice.</title>
        <authorList>
            <person name="Shen Z."/>
            <person name="Mannion A."/>
            <person name="Whary M.T."/>
            <person name="Muthupalani S."/>
            <person name="Sheh A."/>
            <person name="Feng Y."/>
            <person name="Gong G."/>
            <person name="Vandamme P."/>
            <person name="Holcombe H.R."/>
            <person name="Paster B.J."/>
            <person name="Fox J.G."/>
        </authorList>
    </citation>
    <scope>NUCLEOTIDE SEQUENCE [LARGE SCALE GENOMIC DNA]</scope>
    <source>
        <strain evidence="3 4">MIT 97-6194</strain>
    </source>
</reference>
<evidence type="ECO:0000256" key="1">
    <source>
        <dbReference type="SAM" id="SignalP"/>
    </source>
</evidence>
<dbReference type="EMBL" id="QBIU01000001">
    <property type="protein sequence ID" value="MWV68599.1"/>
    <property type="molecule type" value="Genomic_DNA"/>
</dbReference>
<feature type="signal peptide" evidence="1">
    <location>
        <begin position="1"/>
        <end position="24"/>
    </location>
</feature>
<comment type="caution">
    <text evidence="3">The sequence shown here is derived from an EMBL/GenBank/DDBJ whole genome shotgun (WGS) entry which is preliminary data.</text>
</comment>
<dbReference type="OrthoDB" id="5329973at2"/>
<dbReference type="AlphaFoldDB" id="A0A347VR08"/>
<dbReference type="RefSeq" id="WP_034570616.1">
    <property type="nucleotide sequence ID" value="NZ_JRMP02000001.1"/>
</dbReference>
<gene>
    <name evidence="2" type="ORF">DCO61_00765</name>
    <name evidence="3" type="ORF">LS64_000435</name>
</gene>
<dbReference type="Pfam" id="PF01856">
    <property type="entry name" value="HP_OMP"/>
    <property type="match status" value="1"/>
</dbReference>
<reference evidence="2 5" key="4">
    <citation type="submission" date="2019-12" db="EMBL/GenBank/DDBJ databases">
        <title>Multi-Generational Helicobacter saguini Isolates.</title>
        <authorList>
            <person name="Mannion A."/>
            <person name="Shen Z."/>
            <person name="Fox J.G."/>
        </authorList>
    </citation>
    <scope>NUCLEOTIDE SEQUENCE [LARGE SCALE GENOMIC DNA]</scope>
    <source>
        <strain evidence="2">16-048</strain>
        <strain evidence="5">16-048 (F4)</strain>
    </source>
</reference>
<evidence type="ECO:0000313" key="3">
    <source>
        <dbReference type="EMBL" id="TLD95869.1"/>
    </source>
</evidence>
<keyword evidence="1" id="KW-0732">Signal</keyword>
<proteinExistence type="predicted"/>
<protein>
    <submittedName>
        <fullName evidence="3">Outer membrane beta-barrel protein</fullName>
    </submittedName>
</protein>
<accession>A0A347VR08</accession>
<dbReference type="Proteomes" id="UP000477070">
    <property type="component" value="Unassembled WGS sequence"/>
</dbReference>
<reference evidence="3" key="3">
    <citation type="submission" date="2018-04" db="EMBL/GenBank/DDBJ databases">
        <authorList>
            <person name="Sheh A."/>
            <person name="Shen Z."/>
            <person name="Mannion A.J."/>
            <person name="Fox J.G."/>
        </authorList>
    </citation>
    <scope>NUCLEOTIDE SEQUENCE</scope>
    <source>
        <strain evidence="3">MIT 97-6194</strain>
    </source>
</reference>
<evidence type="ECO:0000313" key="2">
    <source>
        <dbReference type="EMBL" id="MWV68599.1"/>
    </source>
</evidence>
<evidence type="ECO:0000313" key="4">
    <source>
        <dbReference type="Proteomes" id="UP000029714"/>
    </source>
</evidence>
<reference evidence="3 4" key="1">
    <citation type="journal article" date="2014" name="Genome Announc.">
        <title>Draft genome sequences of eight enterohepatic helicobacter species isolated from both laboratory and wild rodents.</title>
        <authorList>
            <person name="Sheh A."/>
            <person name="Shen Z."/>
            <person name="Fox J.G."/>
        </authorList>
    </citation>
    <scope>NUCLEOTIDE SEQUENCE [LARGE SCALE GENOMIC DNA]</scope>
    <source>
        <strain evidence="3 4">MIT 97-6194</strain>
    </source>
</reference>
<name>A0A347VR08_9HELI</name>
<keyword evidence="4" id="KW-1185">Reference proteome</keyword>
<dbReference type="InterPro" id="IPR002718">
    <property type="entry name" value="OMP_Helicobacter"/>
</dbReference>
<dbReference type="EMBL" id="JRMP02000001">
    <property type="protein sequence ID" value="TLD95869.1"/>
    <property type="molecule type" value="Genomic_DNA"/>
</dbReference>
<organism evidence="3 4">
    <name type="scientific">Helicobacter saguini</name>
    <dbReference type="NCBI Taxonomy" id="1548018"/>
    <lineage>
        <taxon>Bacteria</taxon>
        <taxon>Pseudomonadati</taxon>
        <taxon>Campylobacterota</taxon>
        <taxon>Epsilonproteobacteria</taxon>
        <taxon>Campylobacterales</taxon>
        <taxon>Helicobacteraceae</taxon>
        <taxon>Helicobacter</taxon>
    </lineage>
</organism>